<dbReference type="CDD" id="cd02015">
    <property type="entry name" value="TPP_AHAS"/>
    <property type="match status" value="1"/>
</dbReference>
<dbReference type="SUPFAM" id="SSF52518">
    <property type="entry name" value="Thiamin diphosphate-binding fold (THDP-binding)"/>
    <property type="match status" value="2"/>
</dbReference>
<keyword evidence="8 12" id="KW-0460">Magnesium</keyword>
<comment type="cofactor">
    <cofactor evidence="12">
        <name>thiamine diphosphate</name>
        <dbReference type="ChEBI" id="CHEBI:58937"/>
    </cofactor>
    <text evidence="12">Binds 1 thiamine pyrophosphate per subunit.</text>
</comment>
<dbReference type="Pfam" id="PF00205">
    <property type="entry name" value="TPP_enzyme_M"/>
    <property type="match status" value="1"/>
</dbReference>
<dbReference type="InterPro" id="IPR012000">
    <property type="entry name" value="Thiamin_PyroP_enz_cen_dom"/>
</dbReference>
<dbReference type="InterPro" id="IPR012001">
    <property type="entry name" value="Thiamin_PyroP_enz_TPP-bd_dom"/>
</dbReference>
<evidence type="ECO:0000256" key="4">
    <source>
        <dbReference type="ARBA" id="ARBA00013145"/>
    </source>
</evidence>
<evidence type="ECO:0000256" key="11">
    <source>
        <dbReference type="ARBA" id="ARBA00048670"/>
    </source>
</evidence>
<dbReference type="EC" id="2.2.1.6" evidence="4 12"/>
<sequence>MNTQVSQKIEKISGAQMVVQCLKRLGVDTIFGYPGGAILPVYDALYNSGIHHVLTRHEQAAIHAAEGYARATGKVGTVMATSGPGATNLVTGIADAFMDSVPVVIITGQVATSMLGTDGFQEADVLGITLPVTKYSYQPHDPSEIPKIIHEAYHLASTGRPGPVLIDIPKDVLNSIAEFHIPETIEFAGYQVIEEPDQQQIATIAQAIDKAKRPLLYIGGGIIHAEAAQELRLFAKKANIPVVSTLMGLGAFEPDDPLYLGMLGMHGTYAANMAVYECDLLIACGVRFDDRVTGKLERFSPNSKKVHIDIDPAEIGKNVVIDYPLVCDVKKALAQLLLHSPKPDTGAWISKVTQRAKEYPLKYEQHPDGGLKPQFVIDYLSKLTDGKAIVTTEVGQHQMWAAHFYQVRQPRSFITSGGLGTMGFGFPAAMGAQLAKPDATVVCIAGDASFQMNIQELQTIAEFNIPVKVFVINNHFLGMVRQWQEIFYDNRYSESKIGSPDFVKVAEAFNVKGLRAATKAEAEMAIREALAHPGPVVVDFNVEEEENVFPMVPPGKGNDEMILGGWEE</sequence>
<dbReference type="Pfam" id="PF02775">
    <property type="entry name" value="TPP_enzyme_C"/>
    <property type="match status" value="1"/>
</dbReference>
<dbReference type="InterPro" id="IPR039368">
    <property type="entry name" value="AHAS_TPP"/>
</dbReference>
<dbReference type="NCBIfam" id="TIGR00118">
    <property type="entry name" value="acolac_lg"/>
    <property type="match status" value="1"/>
</dbReference>
<dbReference type="Gene3D" id="3.40.50.970">
    <property type="match status" value="2"/>
</dbReference>
<dbReference type="RefSeq" id="WP_379867146.1">
    <property type="nucleotide sequence ID" value="NZ_JBHTBW010000064.1"/>
</dbReference>
<evidence type="ECO:0000256" key="3">
    <source>
        <dbReference type="ARBA" id="ARBA00007812"/>
    </source>
</evidence>
<comment type="pathway">
    <text evidence="1 12">Amino-acid biosynthesis; L-isoleucine biosynthesis; L-isoleucine from 2-oxobutanoate: step 1/4.</text>
</comment>
<keyword evidence="5 12" id="KW-0028">Amino-acid biosynthesis</keyword>
<name>A0ABW2RPR6_9BACL</name>
<dbReference type="Pfam" id="PF02776">
    <property type="entry name" value="TPP_enzyme_N"/>
    <property type="match status" value="1"/>
</dbReference>
<keyword evidence="17" id="KW-1185">Reference proteome</keyword>
<keyword evidence="9 12" id="KW-0786">Thiamine pyrophosphate</keyword>
<feature type="domain" description="Thiamine pyrophosphate enzyme N-terminal TPP-binding" evidence="15">
    <location>
        <begin position="13"/>
        <end position="126"/>
    </location>
</feature>
<evidence type="ECO:0000256" key="2">
    <source>
        <dbReference type="ARBA" id="ARBA00005025"/>
    </source>
</evidence>
<evidence type="ECO:0000259" key="14">
    <source>
        <dbReference type="Pfam" id="PF02775"/>
    </source>
</evidence>
<dbReference type="Gene3D" id="3.40.50.1220">
    <property type="entry name" value="TPP-binding domain"/>
    <property type="match status" value="1"/>
</dbReference>
<gene>
    <name evidence="16" type="primary">ilvB</name>
    <name evidence="16" type="ORF">ACFQNG_17850</name>
</gene>
<dbReference type="EMBL" id="JBHTBW010000064">
    <property type="protein sequence ID" value="MFC7442936.1"/>
    <property type="molecule type" value="Genomic_DNA"/>
</dbReference>
<comment type="catalytic activity">
    <reaction evidence="11 12">
        <text>2 pyruvate + H(+) = (2S)-2-acetolactate + CO2</text>
        <dbReference type="Rhea" id="RHEA:25249"/>
        <dbReference type="ChEBI" id="CHEBI:15361"/>
        <dbReference type="ChEBI" id="CHEBI:15378"/>
        <dbReference type="ChEBI" id="CHEBI:16526"/>
        <dbReference type="ChEBI" id="CHEBI:58476"/>
        <dbReference type="EC" id="2.2.1.6"/>
    </reaction>
</comment>
<evidence type="ECO:0000256" key="10">
    <source>
        <dbReference type="ARBA" id="ARBA00023304"/>
    </source>
</evidence>
<evidence type="ECO:0000313" key="16">
    <source>
        <dbReference type="EMBL" id="MFC7442936.1"/>
    </source>
</evidence>
<evidence type="ECO:0000256" key="8">
    <source>
        <dbReference type="ARBA" id="ARBA00022842"/>
    </source>
</evidence>
<evidence type="ECO:0000256" key="5">
    <source>
        <dbReference type="ARBA" id="ARBA00022605"/>
    </source>
</evidence>
<dbReference type="PANTHER" id="PTHR18968">
    <property type="entry name" value="THIAMINE PYROPHOSPHATE ENZYMES"/>
    <property type="match status" value="1"/>
</dbReference>
<dbReference type="InterPro" id="IPR012846">
    <property type="entry name" value="Acetolactate_synth_lsu"/>
</dbReference>
<keyword evidence="10 12" id="KW-0100">Branched-chain amino acid biosynthesis</keyword>
<evidence type="ECO:0000259" key="13">
    <source>
        <dbReference type="Pfam" id="PF00205"/>
    </source>
</evidence>
<dbReference type="InterPro" id="IPR029061">
    <property type="entry name" value="THDP-binding"/>
</dbReference>
<evidence type="ECO:0000256" key="7">
    <source>
        <dbReference type="ARBA" id="ARBA00022723"/>
    </source>
</evidence>
<reference evidence="17" key="1">
    <citation type="journal article" date="2019" name="Int. J. Syst. Evol. Microbiol.">
        <title>The Global Catalogue of Microorganisms (GCM) 10K type strain sequencing project: providing services to taxonomists for standard genome sequencing and annotation.</title>
        <authorList>
            <consortium name="The Broad Institute Genomics Platform"/>
            <consortium name="The Broad Institute Genome Sequencing Center for Infectious Disease"/>
            <person name="Wu L."/>
            <person name="Ma J."/>
        </authorList>
    </citation>
    <scope>NUCLEOTIDE SEQUENCE [LARGE SCALE GENOMIC DNA]</scope>
    <source>
        <strain evidence="17">CGMCC 1.12942</strain>
    </source>
</reference>
<feature type="domain" description="Thiamine pyrophosphate enzyme central" evidence="13">
    <location>
        <begin position="201"/>
        <end position="336"/>
    </location>
</feature>
<dbReference type="PROSITE" id="PS00187">
    <property type="entry name" value="TPP_ENZYMES"/>
    <property type="match status" value="1"/>
</dbReference>
<evidence type="ECO:0000259" key="15">
    <source>
        <dbReference type="Pfam" id="PF02776"/>
    </source>
</evidence>
<evidence type="ECO:0000256" key="12">
    <source>
        <dbReference type="RuleBase" id="RU003591"/>
    </source>
</evidence>
<comment type="pathway">
    <text evidence="2 12">Amino-acid biosynthesis; L-valine biosynthesis; L-valine from pyruvate: step 1/4.</text>
</comment>
<dbReference type="InterPro" id="IPR000399">
    <property type="entry name" value="TPP-bd_CS"/>
</dbReference>
<dbReference type="InterPro" id="IPR011766">
    <property type="entry name" value="TPP_enzyme_TPP-bd"/>
</dbReference>
<evidence type="ECO:0000256" key="6">
    <source>
        <dbReference type="ARBA" id="ARBA00022679"/>
    </source>
</evidence>
<accession>A0ABW2RPR6</accession>
<comment type="cofactor">
    <cofactor evidence="12">
        <name>Mg(2+)</name>
        <dbReference type="ChEBI" id="CHEBI:18420"/>
    </cofactor>
    <text evidence="12">Binds 1 Mg(2+) ion per subunit.</text>
</comment>
<dbReference type="PANTHER" id="PTHR18968:SF13">
    <property type="entry name" value="ACETOLACTATE SYNTHASE CATALYTIC SUBUNIT, MITOCHONDRIAL"/>
    <property type="match status" value="1"/>
</dbReference>
<evidence type="ECO:0000313" key="17">
    <source>
        <dbReference type="Proteomes" id="UP001596500"/>
    </source>
</evidence>
<dbReference type="NCBIfam" id="NF005228">
    <property type="entry name" value="PRK06725.1"/>
    <property type="match status" value="1"/>
</dbReference>
<comment type="caution">
    <text evidence="16">The sequence shown here is derived from an EMBL/GenBank/DDBJ whole genome shotgun (WGS) entry which is preliminary data.</text>
</comment>
<organism evidence="16 17">
    <name type="scientific">Laceyella putida</name>
    <dbReference type="NCBI Taxonomy" id="110101"/>
    <lineage>
        <taxon>Bacteria</taxon>
        <taxon>Bacillati</taxon>
        <taxon>Bacillota</taxon>
        <taxon>Bacilli</taxon>
        <taxon>Bacillales</taxon>
        <taxon>Thermoactinomycetaceae</taxon>
        <taxon>Laceyella</taxon>
    </lineage>
</organism>
<dbReference type="InterPro" id="IPR029035">
    <property type="entry name" value="DHS-like_NAD/FAD-binding_dom"/>
</dbReference>
<evidence type="ECO:0000256" key="1">
    <source>
        <dbReference type="ARBA" id="ARBA00004974"/>
    </source>
</evidence>
<comment type="similarity">
    <text evidence="3 12">Belongs to the TPP enzyme family.</text>
</comment>
<keyword evidence="7 12" id="KW-0479">Metal-binding</keyword>
<evidence type="ECO:0000256" key="9">
    <source>
        <dbReference type="ARBA" id="ARBA00023052"/>
    </source>
</evidence>
<keyword evidence="6 12" id="KW-0808">Transferase</keyword>
<dbReference type="CDD" id="cd07035">
    <property type="entry name" value="TPP_PYR_POX_like"/>
    <property type="match status" value="1"/>
</dbReference>
<dbReference type="InterPro" id="IPR045229">
    <property type="entry name" value="TPP_enz"/>
</dbReference>
<proteinExistence type="inferred from homology"/>
<feature type="domain" description="Thiamine pyrophosphate enzyme TPP-binding" evidence="14">
    <location>
        <begin position="394"/>
        <end position="540"/>
    </location>
</feature>
<dbReference type="SUPFAM" id="SSF52467">
    <property type="entry name" value="DHS-like NAD/FAD-binding domain"/>
    <property type="match status" value="1"/>
</dbReference>
<protein>
    <recommendedName>
        <fullName evidence="4 12">Acetolactate synthase</fullName>
        <ecNumber evidence="4 12">2.2.1.6</ecNumber>
    </recommendedName>
</protein>
<dbReference type="Proteomes" id="UP001596500">
    <property type="component" value="Unassembled WGS sequence"/>
</dbReference>